<proteinExistence type="predicted"/>
<protein>
    <submittedName>
        <fullName evidence="2">Transcriptional regulator, AsnC family</fullName>
    </submittedName>
</protein>
<organism evidence="2 3">
    <name type="scientific">Methylorubrum populi</name>
    <dbReference type="NCBI Taxonomy" id="223967"/>
    <lineage>
        <taxon>Bacteria</taxon>
        <taxon>Pseudomonadati</taxon>
        <taxon>Pseudomonadota</taxon>
        <taxon>Alphaproteobacteria</taxon>
        <taxon>Hyphomicrobiales</taxon>
        <taxon>Methylobacteriaceae</taxon>
        <taxon>Methylorubrum</taxon>
    </lineage>
</organism>
<name>A0A169QEG2_9HYPH</name>
<evidence type="ECO:0000313" key="3">
    <source>
        <dbReference type="Proteomes" id="UP000218288"/>
    </source>
</evidence>
<dbReference type="RefSeq" id="WP_197705066.1">
    <property type="nucleotide sequence ID" value="NZ_AP014809.1"/>
</dbReference>
<evidence type="ECO:0000256" key="1">
    <source>
        <dbReference type="SAM" id="MobiDB-lite"/>
    </source>
</evidence>
<dbReference type="AlphaFoldDB" id="A0A169QEG2"/>
<feature type="region of interest" description="Disordered" evidence="1">
    <location>
        <begin position="54"/>
        <end position="96"/>
    </location>
</feature>
<dbReference type="EMBL" id="AP014809">
    <property type="protein sequence ID" value="BAU88775.1"/>
    <property type="molecule type" value="Genomic_DNA"/>
</dbReference>
<accession>A0A169QEG2</accession>
<dbReference type="Proteomes" id="UP000218288">
    <property type="component" value="Chromosome"/>
</dbReference>
<evidence type="ECO:0000313" key="2">
    <source>
        <dbReference type="EMBL" id="BAU88775.1"/>
    </source>
</evidence>
<sequence>MPNEQVIDCRDMRAYEALTRSLFAENELVDYYRTDVALDRVKVDTAPVVGWPAGGAVPRHGGRNDGRLGDVGGEPAVHARTSTSSARHGGVDGGNA</sequence>
<gene>
    <name evidence="2" type="ORF">MPPM_0170</name>
</gene>
<reference evidence="2 3" key="1">
    <citation type="journal article" date="2016" name="Genome Announc.">
        <title>Complete Genome Sequence of Methylobacterium populi P-1M, Isolated from Pink-Pigmented Household Biofilm.</title>
        <authorList>
            <person name="Morohoshi T."/>
            <person name="Ikeda T."/>
        </authorList>
    </citation>
    <scope>NUCLEOTIDE SEQUENCE [LARGE SCALE GENOMIC DNA]</scope>
    <source>
        <strain evidence="2 3">P-1M</strain>
    </source>
</reference>